<accession>A0ABV1FQL1</accession>
<comment type="caution">
    <text evidence="1">The sequence shown here is derived from an EMBL/GenBank/DDBJ whole genome shotgun (WGS) entry which is preliminary data.</text>
</comment>
<sequence length="189" mass="21867">MKLFSSIKRSICRILRKPRTYGFGVQSPFAYNFVRNVADGKDAFLLDDFISKDGLALEQYPLRLYSLLARLSAYICSERCYVACDLLSETIEVVLQAGYHQVKCEHELGDANRFCLVSAQFTDWDRLLNHMADDGMLVVVGLRSNRQCYEGWKALLADDRTCVSFDLYDAGVVFFDHKMFKRSYRCNYR</sequence>
<keyword evidence="2" id="KW-1185">Reference proteome</keyword>
<proteinExistence type="predicted"/>
<evidence type="ECO:0000313" key="2">
    <source>
        <dbReference type="Proteomes" id="UP001487296"/>
    </source>
</evidence>
<gene>
    <name evidence="1" type="ORF">AAAT34_06480</name>
</gene>
<evidence type="ECO:0000313" key="1">
    <source>
        <dbReference type="EMBL" id="MEQ2486698.1"/>
    </source>
</evidence>
<dbReference type="RefSeq" id="WP_215759782.1">
    <property type="nucleotide sequence ID" value="NZ_JAHKBE010000020.1"/>
</dbReference>
<dbReference type="Proteomes" id="UP001487296">
    <property type="component" value="Unassembled WGS sequence"/>
</dbReference>
<reference evidence="1 2" key="1">
    <citation type="submission" date="2024-04" db="EMBL/GenBank/DDBJ databases">
        <title>Human intestinal bacterial collection.</title>
        <authorList>
            <person name="Pauvert C."/>
            <person name="Hitch T.C.A."/>
            <person name="Clavel T."/>
        </authorList>
    </citation>
    <scope>NUCLEOTIDE SEQUENCE [LARGE SCALE GENOMIC DNA]</scope>
    <source>
        <strain evidence="1 2">CLA-AA-H145</strain>
    </source>
</reference>
<organism evidence="1 2">
    <name type="scientific">Hallella faecis</name>
    <dbReference type="NCBI Taxonomy" id="2841596"/>
    <lineage>
        <taxon>Bacteria</taxon>
        <taxon>Pseudomonadati</taxon>
        <taxon>Bacteroidota</taxon>
        <taxon>Bacteroidia</taxon>
        <taxon>Bacteroidales</taxon>
        <taxon>Prevotellaceae</taxon>
        <taxon>Hallella</taxon>
    </lineage>
</organism>
<protein>
    <submittedName>
        <fullName evidence="1">Uncharacterized protein</fullName>
    </submittedName>
</protein>
<dbReference type="EMBL" id="JBBNFP010000020">
    <property type="protein sequence ID" value="MEQ2486698.1"/>
    <property type="molecule type" value="Genomic_DNA"/>
</dbReference>
<name>A0ABV1FQL1_9BACT</name>